<dbReference type="AlphaFoldDB" id="A0A6I4ISZ0"/>
<proteinExistence type="predicted"/>
<evidence type="ECO:0008006" key="3">
    <source>
        <dbReference type="Google" id="ProtNLM"/>
    </source>
</evidence>
<name>A0A6I4ISZ0_9FLAO</name>
<keyword evidence="2" id="KW-1185">Reference proteome</keyword>
<dbReference type="RefSeq" id="WP_140998345.1">
    <property type="nucleotide sequence ID" value="NZ_VDCZ01000009.1"/>
</dbReference>
<accession>A0A6I4ISZ0</accession>
<dbReference type="Proteomes" id="UP000431264">
    <property type="component" value="Unassembled WGS sequence"/>
</dbReference>
<sequence length="124" mass="14167">MKSELKYIELKSGYANNGPAWIGMVEFSKSGRTIYFNGKALKSSKGRGIAGNYYDMENGDEYWVSGVKKDGSDRHKNGGGKIWIDRKVVNVYLSLIECKELDRKRYELTDIQPTNKQLFSELEN</sequence>
<reference evidence="2" key="1">
    <citation type="submission" date="2019-05" db="EMBL/GenBank/DDBJ databases">
        <title>Flavobacterium profundi sp. nov., isolated from a deep-sea seamount.</title>
        <authorList>
            <person name="Zhang D.-C."/>
        </authorList>
    </citation>
    <scope>NUCLEOTIDE SEQUENCE [LARGE SCALE GENOMIC DNA]</scope>
    <source>
        <strain evidence="2">TP390</strain>
    </source>
</reference>
<evidence type="ECO:0000313" key="1">
    <source>
        <dbReference type="EMBL" id="MVO09977.1"/>
    </source>
</evidence>
<organism evidence="1 2">
    <name type="scientific">Flavobacterium profundi</name>
    <dbReference type="NCBI Taxonomy" id="1774945"/>
    <lineage>
        <taxon>Bacteria</taxon>
        <taxon>Pseudomonadati</taxon>
        <taxon>Bacteroidota</taxon>
        <taxon>Flavobacteriia</taxon>
        <taxon>Flavobacteriales</taxon>
        <taxon>Flavobacteriaceae</taxon>
        <taxon>Flavobacterium</taxon>
    </lineage>
</organism>
<dbReference type="OrthoDB" id="1954843at2"/>
<comment type="caution">
    <text evidence="1">The sequence shown here is derived from an EMBL/GenBank/DDBJ whole genome shotgun (WGS) entry which is preliminary data.</text>
</comment>
<protein>
    <recommendedName>
        <fullName evidence="3">1-deoxy-D-xylulose-5-phosphate synthase</fullName>
    </recommendedName>
</protein>
<dbReference type="EMBL" id="WQLW01000009">
    <property type="protein sequence ID" value="MVO09977.1"/>
    <property type="molecule type" value="Genomic_DNA"/>
</dbReference>
<gene>
    <name evidence="1" type="ORF">GOQ30_12470</name>
</gene>
<evidence type="ECO:0000313" key="2">
    <source>
        <dbReference type="Proteomes" id="UP000431264"/>
    </source>
</evidence>